<feature type="region of interest" description="Disordered" evidence="1">
    <location>
        <begin position="1"/>
        <end position="40"/>
    </location>
</feature>
<evidence type="ECO:0000256" key="1">
    <source>
        <dbReference type="SAM" id="MobiDB-lite"/>
    </source>
</evidence>
<protein>
    <submittedName>
        <fullName evidence="2">Uncharacterized protein</fullName>
    </submittedName>
</protein>
<dbReference type="EMBL" id="KZ805685">
    <property type="protein sequence ID" value="PVH92415.1"/>
    <property type="molecule type" value="Genomic_DNA"/>
</dbReference>
<evidence type="ECO:0000313" key="3">
    <source>
        <dbReference type="Proteomes" id="UP000244855"/>
    </source>
</evidence>
<organism evidence="2 3">
    <name type="scientific">Periconia macrospinosa</name>
    <dbReference type="NCBI Taxonomy" id="97972"/>
    <lineage>
        <taxon>Eukaryota</taxon>
        <taxon>Fungi</taxon>
        <taxon>Dikarya</taxon>
        <taxon>Ascomycota</taxon>
        <taxon>Pezizomycotina</taxon>
        <taxon>Dothideomycetes</taxon>
        <taxon>Pleosporomycetidae</taxon>
        <taxon>Pleosporales</taxon>
        <taxon>Massarineae</taxon>
        <taxon>Periconiaceae</taxon>
        <taxon>Periconia</taxon>
    </lineage>
</organism>
<accession>A0A2V1D340</accession>
<reference evidence="2 3" key="1">
    <citation type="journal article" date="2018" name="Sci. Rep.">
        <title>Comparative genomics provides insights into the lifestyle and reveals functional heterogeneity of dark septate endophytic fungi.</title>
        <authorList>
            <person name="Knapp D.G."/>
            <person name="Nemeth J.B."/>
            <person name="Barry K."/>
            <person name="Hainaut M."/>
            <person name="Henrissat B."/>
            <person name="Johnson J."/>
            <person name="Kuo A."/>
            <person name="Lim J.H.P."/>
            <person name="Lipzen A."/>
            <person name="Nolan M."/>
            <person name="Ohm R.A."/>
            <person name="Tamas L."/>
            <person name="Grigoriev I.V."/>
            <person name="Spatafora J.W."/>
            <person name="Nagy L.G."/>
            <person name="Kovacs G.M."/>
        </authorList>
    </citation>
    <scope>NUCLEOTIDE SEQUENCE [LARGE SCALE GENOMIC DNA]</scope>
    <source>
        <strain evidence="2 3">DSE2036</strain>
    </source>
</reference>
<dbReference type="AlphaFoldDB" id="A0A2V1D340"/>
<gene>
    <name evidence="2" type="ORF">DM02DRAFT_662960</name>
</gene>
<sequence length="117" mass="12728">MTSDSSISSAPSLNLFSYRPNTGASRSGNNTISNSSLYDDRKQADRTALVQAFGDPTVAELMGKAARACKMKRDNSGTCWYASRVGLQQEFTDPNTVAMAECRLEIESLPNNPSVER</sequence>
<dbReference type="Proteomes" id="UP000244855">
    <property type="component" value="Unassembled WGS sequence"/>
</dbReference>
<proteinExistence type="predicted"/>
<evidence type="ECO:0000313" key="2">
    <source>
        <dbReference type="EMBL" id="PVH92415.1"/>
    </source>
</evidence>
<feature type="compositionally biased region" description="Polar residues" evidence="1">
    <location>
        <begin position="1"/>
        <end position="37"/>
    </location>
</feature>
<keyword evidence="3" id="KW-1185">Reference proteome</keyword>
<dbReference type="OrthoDB" id="10443897at2759"/>
<name>A0A2V1D340_9PLEO</name>